<dbReference type="AlphaFoldDB" id="A0A8J3MDD6"/>
<evidence type="ECO:0000313" key="1">
    <source>
        <dbReference type="EMBL" id="GHG95188.1"/>
    </source>
</evidence>
<gene>
    <name evidence="1" type="ORF">GCM10010961_28710</name>
</gene>
<evidence type="ECO:0008006" key="3">
    <source>
        <dbReference type="Google" id="ProtNLM"/>
    </source>
</evidence>
<sequence>MTAAPQDLLTSDCSKCSALCCMALSFDKGPDFAFDKNADEPCRHLNGHLCSIHDRLKEKGFRGCVAYDCLGAGNRVVQEVFGGRSWQDDPRLARPMMEAFAGMREVHKRIDLLRAAETLPLSRQNEQFRRDFLARLEQYRWSGEELNAFEFGLGLEIDLFFHGLRDSVRR</sequence>
<dbReference type="RefSeq" id="WP_035366748.1">
    <property type="nucleotide sequence ID" value="NZ_BNAP01000014.1"/>
</dbReference>
<accession>A0A8J3MDD6</accession>
<organism evidence="1 2">
    <name type="scientific">Pseudodonghicola xiamenensis</name>
    <dbReference type="NCBI Taxonomy" id="337702"/>
    <lineage>
        <taxon>Bacteria</taxon>
        <taxon>Pseudomonadati</taxon>
        <taxon>Pseudomonadota</taxon>
        <taxon>Alphaproteobacteria</taxon>
        <taxon>Rhodobacterales</taxon>
        <taxon>Paracoccaceae</taxon>
        <taxon>Pseudodonghicola</taxon>
    </lineage>
</organism>
<comment type="caution">
    <text evidence="1">The sequence shown here is derived from an EMBL/GenBank/DDBJ whole genome shotgun (WGS) entry which is preliminary data.</text>
</comment>
<evidence type="ECO:0000313" key="2">
    <source>
        <dbReference type="Proteomes" id="UP000611500"/>
    </source>
</evidence>
<reference evidence="1" key="2">
    <citation type="submission" date="2020-09" db="EMBL/GenBank/DDBJ databases">
        <authorList>
            <person name="Sun Q."/>
            <person name="Zhou Y."/>
        </authorList>
    </citation>
    <scope>NUCLEOTIDE SEQUENCE</scope>
    <source>
        <strain evidence="1">CGMCC 1.7081</strain>
    </source>
</reference>
<keyword evidence="2" id="KW-1185">Reference proteome</keyword>
<dbReference type="EMBL" id="BNAP01000014">
    <property type="protein sequence ID" value="GHG95188.1"/>
    <property type="molecule type" value="Genomic_DNA"/>
</dbReference>
<reference evidence="1" key="1">
    <citation type="journal article" date="2014" name="Int. J. Syst. Evol. Microbiol.">
        <title>Complete genome sequence of Corynebacterium casei LMG S-19264T (=DSM 44701T), isolated from a smear-ripened cheese.</title>
        <authorList>
            <consortium name="US DOE Joint Genome Institute (JGI-PGF)"/>
            <person name="Walter F."/>
            <person name="Albersmeier A."/>
            <person name="Kalinowski J."/>
            <person name="Ruckert C."/>
        </authorList>
    </citation>
    <scope>NUCLEOTIDE SEQUENCE</scope>
    <source>
        <strain evidence="1">CGMCC 1.7081</strain>
    </source>
</reference>
<proteinExistence type="predicted"/>
<protein>
    <recommendedName>
        <fullName evidence="3">Pentapeptide repeat-containing protein</fullName>
    </recommendedName>
</protein>
<dbReference type="Proteomes" id="UP000611500">
    <property type="component" value="Unassembled WGS sequence"/>
</dbReference>
<name>A0A8J3MDD6_9RHOB</name>